<dbReference type="InterPro" id="IPR020095">
    <property type="entry name" value="PsdUridine_synth_TruA_C"/>
</dbReference>
<dbReference type="FunFam" id="3.30.70.580:FF:000001">
    <property type="entry name" value="tRNA pseudouridine synthase A"/>
    <property type="match status" value="1"/>
</dbReference>
<dbReference type="Proteomes" id="UP000002019">
    <property type="component" value="Chromosome"/>
</dbReference>
<dbReference type="NCBIfam" id="TIGR00071">
    <property type="entry name" value="hisT_truA"/>
    <property type="match status" value="1"/>
</dbReference>
<dbReference type="PANTHER" id="PTHR11142">
    <property type="entry name" value="PSEUDOURIDYLATE SYNTHASE"/>
    <property type="match status" value="1"/>
</dbReference>
<dbReference type="EC" id="5.4.99.12" evidence="4"/>
<comment type="caution">
    <text evidence="4">Lacks conserved residue(s) required for the propagation of feature annotation.</text>
</comment>
<evidence type="ECO:0000256" key="1">
    <source>
        <dbReference type="ARBA" id="ARBA00009375"/>
    </source>
</evidence>
<dbReference type="GO" id="GO:0160147">
    <property type="term" value="F:tRNA pseudouridine(38-40) synthase activity"/>
    <property type="evidence" value="ECO:0007669"/>
    <property type="project" value="UniProtKB-EC"/>
</dbReference>
<feature type="binding site" evidence="4 6">
    <location>
        <position position="112"/>
    </location>
    <ligand>
        <name>substrate</name>
    </ligand>
</feature>
<dbReference type="GO" id="GO:0031119">
    <property type="term" value="P:tRNA pseudouridine synthesis"/>
    <property type="evidence" value="ECO:0007669"/>
    <property type="project" value="UniProtKB-UniRule"/>
</dbReference>
<keyword evidence="2 4" id="KW-0819">tRNA processing</keyword>
<proteinExistence type="inferred from homology"/>
<evidence type="ECO:0000313" key="10">
    <source>
        <dbReference type="Proteomes" id="UP000002019"/>
    </source>
</evidence>
<dbReference type="AlphaFoldDB" id="B0VGH4"/>
<keyword evidence="10" id="KW-1185">Reference proteome</keyword>
<dbReference type="InterPro" id="IPR020103">
    <property type="entry name" value="PsdUridine_synth_cat_dom_sf"/>
</dbReference>
<feature type="domain" description="Pseudouridine synthase I TruA alpha/beta" evidence="8">
    <location>
        <begin position="144"/>
        <end position="247"/>
    </location>
</feature>
<dbReference type="HAMAP" id="MF_00171">
    <property type="entry name" value="TruA"/>
    <property type="match status" value="1"/>
</dbReference>
<dbReference type="InterPro" id="IPR020094">
    <property type="entry name" value="TruA/RsuA/RluB/E/F_N"/>
</dbReference>
<gene>
    <name evidence="4" type="primary">truA</name>
    <name evidence="9" type="ordered locus">CLOAM0514</name>
</gene>
<dbReference type="STRING" id="459349.CLOAM0514"/>
<dbReference type="CDD" id="cd02570">
    <property type="entry name" value="PseudoU_synth_EcTruA"/>
    <property type="match status" value="1"/>
</dbReference>
<dbReference type="Gene3D" id="3.30.70.660">
    <property type="entry name" value="Pseudouridine synthase I, catalytic domain, C-terminal subdomain"/>
    <property type="match status" value="1"/>
</dbReference>
<dbReference type="InterPro" id="IPR020097">
    <property type="entry name" value="PsdUridine_synth_TruA_a/b_dom"/>
</dbReference>
<comment type="subunit">
    <text evidence="4">Homodimer.</text>
</comment>
<dbReference type="PIRSF" id="PIRSF001430">
    <property type="entry name" value="tRNA_psdUrid_synth"/>
    <property type="match status" value="1"/>
</dbReference>
<accession>B0VGH4</accession>
<evidence type="ECO:0000259" key="8">
    <source>
        <dbReference type="Pfam" id="PF01416"/>
    </source>
</evidence>
<dbReference type="KEGG" id="caci:CLOAM0514"/>
<dbReference type="EMBL" id="CU466930">
    <property type="protein sequence ID" value="CAO80411.1"/>
    <property type="molecule type" value="Genomic_DNA"/>
</dbReference>
<evidence type="ECO:0000256" key="3">
    <source>
        <dbReference type="ARBA" id="ARBA00023235"/>
    </source>
</evidence>
<dbReference type="Gene3D" id="3.30.70.580">
    <property type="entry name" value="Pseudouridine synthase I, catalytic domain, N-terminal subdomain"/>
    <property type="match status" value="1"/>
</dbReference>
<protein>
    <recommendedName>
        <fullName evidence="4">tRNA pseudouridine synthase A</fullName>
        <ecNumber evidence="4">5.4.99.12</ecNumber>
    </recommendedName>
    <alternativeName>
        <fullName evidence="4">tRNA pseudouridine(38-40) synthase</fullName>
    </alternativeName>
    <alternativeName>
        <fullName evidence="4">tRNA pseudouridylate synthase I</fullName>
    </alternativeName>
    <alternativeName>
        <fullName evidence="4">tRNA-uridine isomerase I</fullName>
    </alternativeName>
</protein>
<dbReference type="InterPro" id="IPR001406">
    <property type="entry name" value="PsdUridine_synth_TruA"/>
</dbReference>
<evidence type="ECO:0000256" key="2">
    <source>
        <dbReference type="ARBA" id="ARBA00022694"/>
    </source>
</evidence>
<dbReference type="Pfam" id="PF01416">
    <property type="entry name" value="PseudoU_synth_1"/>
    <property type="match status" value="2"/>
</dbReference>
<reference evidence="9 10" key="1">
    <citation type="journal article" date="2008" name="J. Bacteriol.">
        <title>'Candidatus Cloacamonas acidaminovorans': genome sequence reconstruction provides a first glimpse of a new bacterial division.</title>
        <authorList>
            <person name="Pelletier E."/>
            <person name="Kreimeyer A."/>
            <person name="Bocs S."/>
            <person name="Rouy Z."/>
            <person name="Gyapay G."/>
            <person name="Chouari R."/>
            <person name="Riviere D."/>
            <person name="Ganesan A."/>
            <person name="Daegelen P."/>
            <person name="Sghir A."/>
            <person name="Cohen G.N."/>
            <person name="Medigue C."/>
            <person name="Weissenbach J."/>
            <person name="Le Paslier D."/>
        </authorList>
    </citation>
    <scope>NUCLEOTIDE SEQUENCE [LARGE SCALE GENOMIC DNA]</scope>
    <source>
        <strain evidence="10">Evry</strain>
    </source>
</reference>
<name>B0VGH4_CLOAI</name>
<evidence type="ECO:0000256" key="6">
    <source>
        <dbReference type="PIRSR" id="PIRSR001430-2"/>
    </source>
</evidence>
<evidence type="ECO:0000313" key="9">
    <source>
        <dbReference type="EMBL" id="CAO80411.1"/>
    </source>
</evidence>
<dbReference type="PANTHER" id="PTHR11142:SF0">
    <property type="entry name" value="TRNA PSEUDOURIDINE SYNTHASE-LIKE 1"/>
    <property type="match status" value="1"/>
</dbReference>
<organism evidence="9 10">
    <name type="scientific">Cloacimonas acidaminovorans (strain Evry)</name>
    <dbReference type="NCBI Taxonomy" id="459349"/>
    <lineage>
        <taxon>Bacteria</taxon>
        <taxon>Pseudomonadati</taxon>
        <taxon>Candidatus Cloacimonadota</taxon>
        <taxon>Candidatus Cloacimonadia</taxon>
        <taxon>Candidatus Cloacimonadales</taxon>
        <taxon>Candidatus Cloacimonadaceae</taxon>
        <taxon>Candidatus Cloacimonas</taxon>
    </lineage>
</organism>
<comment type="similarity">
    <text evidence="1 4 7">Belongs to the tRNA pseudouridine synthase TruA family.</text>
</comment>
<evidence type="ECO:0000256" key="4">
    <source>
        <dbReference type="HAMAP-Rule" id="MF_00171"/>
    </source>
</evidence>
<dbReference type="eggNOG" id="COG0101">
    <property type="taxonomic scope" value="Bacteria"/>
</dbReference>
<dbReference type="GO" id="GO:0003723">
    <property type="term" value="F:RNA binding"/>
    <property type="evidence" value="ECO:0007669"/>
    <property type="project" value="InterPro"/>
</dbReference>
<dbReference type="SUPFAM" id="SSF55120">
    <property type="entry name" value="Pseudouridine synthase"/>
    <property type="match status" value="1"/>
</dbReference>
<keyword evidence="3 4" id="KW-0413">Isomerase</keyword>
<dbReference type="HOGENOM" id="CLU_014673_0_1_0"/>
<comment type="catalytic activity">
    <reaction evidence="4 7">
        <text>uridine(38/39/40) in tRNA = pseudouridine(38/39/40) in tRNA</text>
        <dbReference type="Rhea" id="RHEA:22376"/>
        <dbReference type="Rhea" id="RHEA-COMP:10085"/>
        <dbReference type="Rhea" id="RHEA-COMP:10087"/>
        <dbReference type="ChEBI" id="CHEBI:65314"/>
        <dbReference type="ChEBI" id="CHEBI:65315"/>
        <dbReference type="EC" id="5.4.99.12"/>
    </reaction>
</comment>
<sequence>MAMARYLIKICYDGTGYCGWQKQKNGLAIQEVMEKMLEIFAGKKTSLIAAGRTDAGVHSLGQYAHFDYSGSMQEKQLFLAFNRYLPDSIKVLEIMKVSPCLNARYQAYERSYRYRLAKEKTPFNRNYSGFFPHLHLNLEKMQSAVQYLLGKHDFSTFGKSNPEVPNRICELKHISISETERYFVFDFTADRFLHNMVRRIVGTLANISHLHLPPETVLEILENRCPRQNLVITAPASGLYLMDVKYPAKFLDESYNPNFEENGMVNTPLLHSIK</sequence>
<evidence type="ECO:0000256" key="5">
    <source>
        <dbReference type="PIRSR" id="PIRSR001430-1"/>
    </source>
</evidence>
<comment type="function">
    <text evidence="4">Formation of pseudouridine at positions 38, 39 and 40 in the anticodon stem and loop of transfer RNAs.</text>
</comment>
<evidence type="ECO:0000256" key="7">
    <source>
        <dbReference type="RuleBase" id="RU003792"/>
    </source>
</evidence>
<feature type="active site" description="Nucleophile" evidence="4 5">
    <location>
        <position position="54"/>
    </location>
</feature>
<feature type="domain" description="Pseudouridine synthase I TruA alpha/beta" evidence="8">
    <location>
        <begin position="12"/>
        <end position="102"/>
    </location>
</feature>